<evidence type="ECO:0000313" key="1">
    <source>
        <dbReference type="EMBL" id="KIK27567.1"/>
    </source>
</evidence>
<dbReference type="AlphaFoldDB" id="A0A0C9ZZD1"/>
<sequence length="176" mass="19431">MRSIPVDTSTGVVFQVLFMMGVRTTDGHDPGVYFSICSRPTVEIPEPFPSRTNGKVAGPECVRGLAIGLTAFELTPSNNMRGRFCLSPDACPDECMTQHSLRFRRRTHAGTSEFRAPFSPSRPVRIYASTIPIDDFSTRYIALSRSPQLAGSTLSDQIAALFTYLPVQLPILDQMQ</sequence>
<protein>
    <submittedName>
        <fullName evidence="1">Uncharacterized protein</fullName>
    </submittedName>
</protein>
<dbReference type="Proteomes" id="UP000054018">
    <property type="component" value="Unassembled WGS sequence"/>
</dbReference>
<evidence type="ECO:0000313" key="2">
    <source>
        <dbReference type="Proteomes" id="UP000054018"/>
    </source>
</evidence>
<reference evidence="1 2" key="1">
    <citation type="submission" date="2014-04" db="EMBL/GenBank/DDBJ databases">
        <authorList>
            <consortium name="DOE Joint Genome Institute"/>
            <person name="Kuo A."/>
            <person name="Kohler A."/>
            <person name="Costa M.D."/>
            <person name="Nagy L.G."/>
            <person name="Floudas D."/>
            <person name="Copeland A."/>
            <person name="Barry K.W."/>
            <person name="Cichocki N."/>
            <person name="Veneault-Fourrey C."/>
            <person name="LaButti K."/>
            <person name="Lindquist E.A."/>
            <person name="Lipzen A."/>
            <person name="Lundell T."/>
            <person name="Morin E."/>
            <person name="Murat C."/>
            <person name="Sun H."/>
            <person name="Tunlid A."/>
            <person name="Henrissat B."/>
            <person name="Grigoriev I.V."/>
            <person name="Hibbett D.S."/>
            <person name="Martin F."/>
            <person name="Nordberg H.P."/>
            <person name="Cantor M.N."/>
            <person name="Hua S.X."/>
        </authorList>
    </citation>
    <scope>NUCLEOTIDE SEQUENCE [LARGE SCALE GENOMIC DNA]</scope>
    <source>
        <strain evidence="1 2">441</strain>
    </source>
</reference>
<accession>A0A0C9ZZD1</accession>
<name>A0A0C9ZZD1_9AGAM</name>
<gene>
    <name evidence="1" type="ORF">PISMIDRAFT_161376</name>
</gene>
<dbReference type="EMBL" id="KN833695">
    <property type="protein sequence ID" value="KIK27567.1"/>
    <property type="molecule type" value="Genomic_DNA"/>
</dbReference>
<organism evidence="1 2">
    <name type="scientific">Pisolithus microcarpus 441</name>
    <dbReference type="NCBI Taxonomy" id="765257"/>
    <lineage>
        <taxon>Eukaryota</taxon>
        <taxon>Fungi</taxon>
        <taxon>Dikarya</taxon>
        <taxon>Basidiomycota</taxon>
        <taxon>Agaricomycotina</taxon>
        <taxon>Agaricomycetes</taxon>
        <taxon>Agaricomycetidae</taxon>
        <taxon>Boletales</taxon>
        <taxon>Sclerodermatineae</taxon>
        <taxon>Pisolithaceae</taxon>
        <taxon>Pisolithus</taxon>
    </lineage>
</organism>
<reference evidence="2" key="2">
    <citation type="submission" date="2015-01" db="EMBL/GenBank/DDBJ databases">
        <title>Evolutionary Origins and Diversification of the Mycorrhizal Mutualists.</title>
        <authorList>
            <consortium name="DOE Joint Genome Institute"/>
            <consortium name="Mycorrhizal Genomics Consortium"/>
            <person name="Kohler A."/>
            <person name="Kuo A."/>
            <person name="Nagy L.G."/>
            <person name="Floudas D."/>
            <person name="Copeland A."/>
            <person name="Barry K.W."/>
            <person name="Cichocki N."/>
            <person name="Veneault-Fourrey C."/>
            <person name="LaButti K."/>
            <person name="Lindquist E.A."/>
            <person name="Lipzen A."/>
            <person name="Lundell T."/>
            <person name="Morin E."/>
            <person name="Murat C."/>
            <person name="Riley R."/>
            <person name="Ohm R."/>
            <person name="Sun H."/>
            <person name="Tunlid A."/>
            <person name="Henrissat B."/>
            <person name="Grigoriev I.V."/>
            <person name="Hibbett D.S."/>
            <person name="Martin F."/>
        </authorList>
    </citation>
    <scope>NUCLEOTIDE SEQUENCE [LARGE SCALE GENOMIC DNA]</scope>
    <source>
        <strain evidence="2">441</strain>
    </source>
</reference>
<keyword evidence="2" id="KW-1185">Reference proteome</keyword>
<dbReference type="HOGENOM" id="CLU_1555875_0_0_1"/>
<proteinExistence type="predicted"/>